<dbReference type="EMBL" id="JBICBT010001270">
    <property type="protein sequence ID" value="KAL3075626.1"/>
    <property type="molecule type" value="Genomic_DNA"/>
</dbReference>
<gene>
    <name evidence="2" type="ORF">niasHT_034993</name>
</gene>
<sequence length="152" mass="17193">MSTGRKATKRWPQRVSFSNLQLDVPVVNNRIKGIDRNVRSFAVALRALEELREAHLDLGTDHSRPEVKSVMVTFYVPHFPNFGGTEPRRRRPSGGHCGTDQRGISGNDNHWSNGFGEKYSSRLPRLQKDCGLRLGFPCRHSSVLTPENTVRI</sequence>
<evidence type="ECO:0000313" key="3">
    <source>
        <dbReference type="Proteomes" id="UP001620626"/>
    </source>
</evidence>
<feature type="region of interest" description="Disordered" evidence="1">
    <location>
        <begin position="83"/>
        <end position="111"/>
    </location>
</feature>
<name>A0ABD2IDS9_9BILA</name>
<dbReference type="Proteomes" id="UP001620626">
    <property type="component" value="Unassembled WGS sequence"/>
</dbReference>
<dbReference type="AlphaFoldDB" id="A0ABD2IDS9"/>
<evidence type="ECO:0000256" key="1">
    <source>
        <dbReference type="SAM" id="MobiDB-lite"/>
    </source>
</evidence>
<proteinExistence type="predicted"/>
<organism evidence="2 3">
    <name type="scientific">Heterodera trifolii</name>
    <dbReference type="NCBI Taxonomy" id="157864"/>
    <lineage>
        <taxon>Eukaryota</taxon>
        <taxon>Metazoa</taxon>
        <taxon>Ecdysozoa</taxon>
        <taxon>Nematoda</taxon>
        <taxon>Chromadorea</taxon>
        <taxon>Rhabditida</taxon>
        <taxon>Tylenchina</taxon>
        <taxon>Tylenchomorpha</taxon>
        <taxon>Tylenchoidea</taxon>
        <taxon>Heteroderidae</taxon>
        <taxon>Heteroderinae</taxon>
        <taxon>Heterodera</taxon>
    </lineage>
</organism>
<feature type="compositionally biased region" description="Polar residues" evidence="1">
    <location>
        <begin position="102"/>
        <end position="111"/>
    </location>
</feature>
<reference evidence="2 3" key="1">
    <citation type="submission" date="2024-10" db="EMBL/GenBank/DDBJ databases">
        <authorList>
            <person name="Kim D."/>
        </authorList>
    </citation>
    <scope>NUCLEOTIDE SEQUENCE [LARGE SCALE GENOMIC DNA]</scope>
    <source>
        <strain evidence="2">BH-2024</strain>
    </source>
</reference>
<comment type="caution">
    <text evidence="2">The sequence shown here is derived from an EMBL/GenBank/DDBJ whole genome shotgun (WGS) entry which is preliminary data.</text>
</comment>
<protein>
    <submittedName>
        <fullName evidence="2">Uncharacterized protein</fullName>
    </submittedName>
</protein>
<keyword evidence="3" id="KW-1185">Reference proteome</keyword>
<accession>A0ABD2IDS9</accession>
<evidence type="ECO:0000313" key="2">
    <source>
        <dbReference type="EMBL" id="KAL3075626.1"/>
    </source>
</evidence>